<evidence type="ECO:0000313" key="1">
    <source>
        <dbReference type="EMBL" id="CAG9701845.1"/>
    </source>
</evidence>
<protein>
    <submittedName>
        <fullName evidence="1">Uncharacterized protein</fullName>
    </submittedName>
</protein>
<name>A0AA86MQ91_9CLOT</name>
<reference evidence="1" key="1">
    <citation type="submission" date="2021-10" db="EMBL/GenBank/DDBJ databases">
        <authorList>
            <person name="Mesa V."/>
        </authorList>
    </citation>
    <scope>NUCLEOTIDE SEQUENCE</scope>
    <source>
        <strain evidence="1">CC3_PB</strain>
    </source>
</reference>
<sequence>MSEVYVSFNDILFIMSEVYVDFNDILFRSFNIVTLLTM</sequence>
<dbReference type="Proteomes" id="UP000789738">
    <property type="component" value="Unassembled WGS sequence"/>
</dbReference>
<gene>
    <name evidence="1" type="ORF">CNEO_10316</name>
</gene>
<organism evidence="1 2">
    <name type="scientific">Clostridium neonatale</name>
    <dbReference type="NCBI Taxonomy" id="137838"/>
    <lineage>
        <taxon>Bacteria</taxon>
        <taxon>Bacillati</taxon>
        <taxon>Bacillota</taxon>
        <taxon>Clostridia</taxon>
        <taxon>Eubacteriales</taxon>
        <taxon>Clostridiaceae</taxon>
        <taxon>Clostridium</taxon>
    </lineage>
</organism>
<proteinExistence type="predicted"/>
<accession>A0AA86MQ91</accession>
<dbReference type="EMBL" id="CAKJVE010000001">
    <property type="protein sequence ID" value="CAG9701845.1"/>
    <property type="molecule type" value="Genomic_DNA"/>
</dbReference>
<dbReference type="AlphaFoldDB" id="A0AA86MQ91"/>
<comment type="caution">
    <text evidence="1">The sequence shown here is derived from an EMBL/GenBank/DDBJ whole genome shotgun (WGS) entry which is preliminary data.</text>
</comment>
<evidence type="ECO:0000313" key="2">
    <source>
        <dbReference type="Proteomes" id="UP000789738"/>
    </source>
</evidence>